<dbReference type="Proteomes" id="UP000824120">
    <property type="component" value="Chromosome 12"/>
</dbReference>
<organism evidence="3 4">
    <name type="scientific">Solanum commersonii</name>
    <name type="common">Commerson's wild potato</name>
    <name type="synonym">Commerson's nightshade</name>
    <dbReference type="NCBI Taxonomy" id="4109"/>
    <lineage>
        <taxon>Eukaryota</taxon>
        <taxon>Viridiplantae</taxon>
        <taxon>Streptophyta</taxon>
        <taxon>Embryophyta</taxon>
        <taxon>Tracheophyta</taxon>
        <taxon>Spermatophyta</taxon>
        <taxon>Magnoliopsida</taxon>
        <taxon>eudicotyledons</taxon>
        <taxon>Gunneridae</taxon>
        <taxon>Pentapetalae</taxon>
        <taxon>asterids</taxon>
        <taxon>lamiids</taxon>
        <taxon>Solanales</taxon>
        <taxon>Solanaceae</taxon>
        <taxon>Solanoideae</taxon>
        <taxon>Solaneae</taxon>
        <taxon>Solanum</taxon>
    </lineage>
</organism>
<proteinExistence type="predicted"/>
<protein>
    <submittedName>
        <fullName evidence="3">Uncharacterized protein</fullName>
    </submittedName>
</protein>
<feature type="transmembrane region" description="Helical" evidence="2">
    <location>
        <begin position="112"/>
        <end position="131"/>
    </location>
</feature>
<dbReference type="AlphaFoldDB" id="A0A9J5W1J0"/>
<accession>A0A9J5W1J0</accession>
<sequence length="138" mass="16127">MADEINNLNQKIALLEREIHLLLRKIEKLEVSGNHQRVLLELKENEIRGLKQKLEDLNDDWKKEKDVIDAVKDELIERVSEMLIKVDELEKKLEIQENVISNSRYFGVNVEWLVMTTSIVASVISIGVSYYHRNGRKS</sequence>
<keyword evidence="2" id="KW-0812">Transmembrane</keyword>
<dbReference type="OrthoDB" id="1304567at2759"/>
<evidence type="ECO:0000313" key="4">
    <source>
        <dbReference type="Proteomes" id="UP000824120"/>
    </source>
</evidence>
<keyword evidence="2" id="KW-1133">Transmembrane helix</keyword>
<gene>
    <name evidence="3" type="ORF">H5410_059047</name>
</gene>
<name>A0A9J5W1J0_SOLCO</name>
<dbReference type="EMBL" id="JACXVP010000012">
    <property type="protein sequence ID" value="KAG5569281.1"/>
    <property type="molecule type" value="Genomic_DNA"/>
</dbReference>
<reference evidence="3 4" key="1">
    <citation type="submission" date="2020-09" db="EMBL/GenBank/DDBJ databases">
        <title>De no assembly of potato wild relative species, Solanum commersonii.</title>
        <authorList>
            <person name="Cho K."/>
        </authorList>
    </citation>
    <scope>NUCLEOTIDE SEQUENCE [LARGE SCALE GENOMIC DNA]</scope>
    <source>
        <strain evidence="3">LZ3.2</strain>
        <tissue evidence="3">Leaf</tissue>
    </source>
</reference>
<comment type="caution">
    <text evidence="3">The sequence shown here is derived from an EMBL/GenBank/DDBJ whole genome shotgun (WGS) entry which is preliminary data.</text>
</comment>
<evidence type="ECO:0000256" key="1">
    <source>
        <dbReference type="SAM" id="Coils"/>
    </source>
</evidence>
<keyword evidence="1" id="KW-0175">Coiled coil</keyword>
<keyword evidence="4" id="KW-1185">Reference proteome</keyword>
<evidence type="ECO:0000313" key="3">
    <source>
        <dbReference type="EMBL" id="KAG5569281.1"/>
    </source>
</evidence>
<evidence type="ECO:0000256" key="2">
    <source>
        <dbReference type="SAM" id="Phobius"/>
    </source>
</evidence>
<feature type="coiled-coil region" evidence="1">
    <location>
        <begin position="5"/>
        <end position="99"/>
    </location>
</feature>
<keyword evidence="2" id="KW-0472">Membrane</keyword>